<dbReference type="EMBL" id="BDJK01000055">
    <property type="protein sequence ID" value="GAV23776.1"/>
    <property type="molecule type" value="Genomic_DNA"/>
</dbReference>
<evidence type="ECO:0000313" key="7">
    <source>
        <dbReference type="EMBL" id="GAV23776.1"/>
    </source>
</evidence>
<reference evidence="8" key="1">
    <citation type="submission" date="2016-12" db="EMBL/GenBank/DDBJ databases">
        <title>Draft Genome Sequences od Carboxydothermus pertinax and islandicus, Hydrogenogenic Carboxydotrophic Bacteria.</title>
        <authorList>
            <person name="Fukuyama Y."/>
            <person name="Ohmae K."/>
            <person name="Yoneda Y."/>
            <person name="Yoshida T."/>
            <person name="Sako Y."/>
        </authorList>
    </citation>
    <scope>NUCLEOTIDE SEQUENCE [LARGE SCALE GENOMIC DNA]</scope>
    <source>
        <strain evidence="8">Ug1</strain>
    </source>
</reference>
<protein>
    <submittedName>
        <fullName evidence="7">ABC transporter permease</fullName>
    </submittedName>
</protein>
<gene>
    <name evidence="7" type="ORF">cpu_22860</name>
</gene>
<keyword evidence="2" id="KW-1003">Cell membrane</keyword>
<evidence type="ECO:0000256" key="6">
    <source>
        <dbReference type="SAM" id="Phobius"/>
    </source>
</evidence>
<accession>A0A1L8CXW6</accession>
<dbReference type="GO" id="GO:0022857">
    <property type="term" value="F:transmembrane transporter activity"/>
    <property type="evidence" value="ECO:0007669"/>
    <property type="project" value="InterPro"/>
</dbReference>
<feature type="transmembrane region" description="Helical" evidence="6">
    <location>
        <begin position="210"/>
        <end position="229"/>
    </location>
</feature>
<keyword evidence="4 6" id="KW-1133">Transmembrane helix</keyword>
<comment type="subcellular location">
    <subcellularLocation>
        <location evidence="1">Cell membrane</location>
        <topology evidence="1">Multi-pass membrane protein</topology>
    </subcellularLocation>
</comment>
<dbReference type="Pfam" id="PF02653">
    <property type="entry name" value="BPD_transp_2"/>
    <property type="match status" value="1"/>
</dbReference>
<dbReference type="AlphaFoldDB" id="A0A1L8CXW6"/>
<evidence type="ECO:0000313" key="8">
    <source>
        <dbReference type="Proteomes" id="UP000187485"/>
    </source>
</evidence>
<keyword evidence="3 6" id="KW-0812">Transmembrane</keyword>
<keyword evidence="5 6" id="KW-0472">Membrane</keyword>
<dbReference type="STRING" id="870242.cpu_22860"/>
<proteinExistence type="predicted"/>
<keyword evidence="8" id="KW-1185">Reference proteome</keyword>
<comment type="caution">
    <text evidence="7">The sequence shown here is derived from an EMBL/GenBank/DDBJ whole genome shotgun (WGS) entry which is preliminary data.</text>
</comment>
<feature type="transmembrane region" description="Helical" evidence="6">
    <location>
        <begin position="263"/>
        <end position="285"/>
    </location>
</feature>
<evidence type="ECO:0000256" key="4">
    <source>
        <dbReference type="ARBA" id="ARBA00022989"/>
    </source>
</evidence>
<feature type="transmembrane region" description="Helical" evidence="6">
    <location>
        <begin position="116"/>
        <end position="135"/>
    </location>
</feature>
<dbReference type="RefSeq" id="WP_075860162.1">
    <property type="nucleotide sequence ID" value="NZ_BDJK01000055.1"/>
</dbReference>
<evidence type="ECO:0000256" key="1">
    <source>
        <dbReference type="ARBA" id="ARBA00004651"/>
    </source>
</evidence>
<dbReference type="GO" id="GO:0005886">
    <property type="term" value="C:plasma membrane"/>
    <property type="evidence" value="ECO:0007669"/>
    <property type="project" value="UniProtKB-SubCell"/>
</dbReference>
<name>A0A1L8CXW6_9THEO</name>
<feature type="transmembrane region" description="Helical" evidence="6">
    <location>
        <begin position="340"/>
        <end position="361"/>
    </location>
</feature>
<evidence type="ECO:0000256" key="5">
    <source>
        <dbReference type="ARBA" id="ARBA00023136"/>
    </source>
</evidence>
<feature type="transmembrane region" description="Helical" evidence="6">
    <location>
        <begin position="12"/>
        <end position="34"/>
    </location>
</feature>
<feature type="transmembrane region" description="Helical" evidence="6">
    <location>
        <begin position="147"/>
        <end position="165"/>
    </location>
</feature>
<dbReference type="InterPro" id="IPR001851">
    <property type="entry name" value="ABC_transp_permease"/>
</dbReference>
<feature type="transmembrane region" description="Helical" evidence="6">
    <location>
        <begin position="88"/>
        <end position="110"/>
    </location>
</feature>
<dbReference type="PANTHER" id="PTHR47089">
    <property type="entry name" value="ABC TRANSPORTER, PERMEASE PROTEIN"/>
    <property type="match status" value="1"/>
</dbReference>
<sequence length="369" mass="40337">MNKRAKIILLQLLTPVLAILFAIALSSILIVAIGKSPLEVYQTMVEFSLGRSDSIGAILFNATPLIFSGLAVALSFKVGLFNIGVEGQYFIGAFFAAFVGFTFTGLPAFIHLPLAIFAAMLGGVLWALVPIYLKIRRGVHEVISTIMLNYIAYSLIHYFIADLFMDRNQKVPEGLGSPLIRTPHFAESALMPKLHGFLSFFGIDLPNYVYLNWFFVIGLLLAVGIYYLLWHTPFGYEIRAVGSNPKASEAAGINPNKVYFKGFLLSGAVAGLIGLSHLLSFYGYMDLDFPKNFGFNGIAVALMGNNNPFGIILAALLFGFLNRGAEGVQTFMGVPMETIVIMQGIIILSVVVAANILGRYIKRLEKKEA</sequence>
<evidence type="ECO:0000256" key="2">
    <source>
        <dbReference type="ARBA" id="ARBA00022475"/>
    </source>
</evidence>
<dbReference type="OrthoDB" id="45037at2"/>
<organism evidence="7 8">
    <name type="scientific">Carboxydothermus pertinax</name>
    <dbReference type="NCBI Taxonomy" id="870242"/>
    <lineage>
        <taxon>Bacteria</taxon>
        <taxon>Bacillati</taxon>
        <taxon>Bacillota</taxon>
        <taxon>Clostridia</taxon>
        <taxon>Thermoanaerobacterales</taxon>
        <taxon>Thermoanaerobacteraceae</taxon>
        <taxon>Carboxydothermus</taxon>
    </lineage>
</organism>
<dbReference type="Proteomes" id="UP000187485">
    <property type="component" value="Unassembled WGS sequence"/>
</dbReference>
<evidence type="ECO:0000256" key="3">
    <source>
        <dbReference type="ARBA" id="ARBA00022692"/>
    </source>
</evidence>
<dbReference type="PANTHER" id="PTHR47089:SF1">
    <property type="entry name" value="GUANOSINE ABC TRANSPORTER PERMEASE PROTEIN NUPP"/>
    <property type="match status" value="1"/>
</dbReference>
<dbReference type="CDD" id="cd06580">
    <property type="entry name" value="TM_PBP1_transp_TpRbsC_like"/>
    <property type="match status" value="1"/>
</dbReference>
<feature type="transmembrane region" description="Helical" evidence="6">
    <location>
        <begin position="54"/>
        <end position="76"/>
    </location>
</feature>